<feature type="compositionally biased region" description="Acidic residues" evidence="1">
    <location>
        <begin position="808"/>
        <end position="818"/>
    </location>
</feature>
<feature type="compositionally biased region" description="Polar residues" evidence="1">
    <location>
        <begin position="868"/>
        <end position="878"/>
    </location>
</feature>
<feature type="compositionally biased region" description="Polar residues" evidence="1">
    <location>
        <begin position="31"/>
        <end position="62"/>
    </location>
</feature>
<feature type="region of interest" description="Disordered" evidence="1">
    <location>
        <begin position="1"/>
        <end position="147"/>
    </location>
</feature>
<feature type="compositionally biased region" description="Polar residues" evidence="1">
    <location>
        <begin position="115"/>
        <end position="134"/>
    </location>
</feature>
<dbReference type="InterPro" id="IPR051571">
    <property type="entry name" value="N-CoR_corepressor"/>
</dbReference>
<accession>A0A9P8PKI5</accession>
<dbReference type="Gene3D" id="1.10.10.60">
    <property type="entry name" value="Homeodomain-like"/>
    <property type="match status" value="1"/>
</dbReference>
<proteinExistence type="predicted"/>
<dbReference type="Proteomes" id="UP000769528">
    <property type="component" value="Unassembled WGS sequence"/>
</dbReference>
<feature type="region of interest" description="Disordered" evidence="1">
    <location>
        <begin position="772"/>
        <end position="837"/>
    </location>
</feature>
<dbReference type="Gene3D" id="1.20.58.1880">
    <property type="match status" value="1"/>
</dbReference>
<dbReference type="InterPro" id="IPR017884">
    <property type="entry name" value="SANT_dom"/>
</dbReference>
<evidence type="ECO:0000259" key="4">
    <source>
        <dbReference type="PROSITE" id="PS51294"/>
    </source>
</evidence>
<feature type="compositionally biased region" description="Polar residues" evidence="1">
    <location>
        <begin position="224"/>
        <end position="235"/>
    </location>
</feature>
<feature type="compositionally biased region" description="Basic and acidic residues" evidence="1">
    <location>
        <begin position="333"/>
        <end position="345"/>
    </location>
</feature>
<dbReference type="InterPro" id="IPR001005">
    <property type="entry name" value="SANT/Myb"/>
</dbReference>
<evidence type="ECO:0000313" key="5">
    <source>
        <dbReference type="EMBL" id="KAH3673691.1"/>
    </source>
</evidence>
<feature type="compositionally biased region" description="Basic and acidic residues" evidence="1">
    <location>
        <begin position="409"/>
        <end position="422"/>
    </location>
</feature>
<feature type="compositionally biased region" description="Basic residues" evidence="1">
    <location>
        <begin position="772"/>
        <end position="786"/>
    </location>
</feature>
<feature type="region of interest" description="Disordered" evidence="1">
    <location>
        <begin position="293"/>
        <end position="345"/>
    </location>
</feature>
<dbReference type="PROSITE" id="PS50090">
    <property type="entry name" value="MYB_LIKE"/>
    <property type="match status" value="1"/>
</dbReference>
<gene>
    <name evidence="5" type="ORF">WICMUC_003507</name>
</gene>
<feature type="domain" description="HTH myb-type" evidence="4">
    <location>
        <begin position="939"/>
        <end position="993"/>
    </location>
</feature>
<dbReference type="PROSITE" id="PS51293">
    <property type="entry name" value="SANT"/>
    <property type="match status" value="1"/>
</dbReference>
<dbReference type="InterPro" id="IPR017930">
    <property type="entry name" value="Myb_dom"/>
</dbReference>
<dbReference type="InterPro" id="IPR009057">
    <property type="entry name" value="Homeodomain-like_sf"/>
</dbReference>
<dbReference type="PANTHER" id="PTHR13992:SF39">
    <property type="entry name" value="SMRTER, ISOFORM G"/>
    <property type="match status" value="1"/>
</dbReference>
<feature type="region of interest" description="Disordered" evidence="1">
    <location>
        <begin position="357"/>
        <end position="460"/>
    </location>
</feature>
<name>A0A9P8PKI5_9ASCO</name>
<protein>
    <recommendedName>
        <fullName evidence="7">SANT domain-containing protein</fullName>
    </recommendedName>
</protein>
<keyword evidence="6" id="KW-1185">Reference proteome</keyword>
<feature type="region of interest" description="Disordered" evidence="1">
    <location>
        <begin position="1055"/>
        <end position="1083"/>
    </location>
</feature>
<feature type="domain" description="Myb-like" evidence="2">
    <location>
        <begin position="947"/>
        <end position="989"/>
    </location>
</feature>
<feature type="compositionally biased region" description="Polar residues" evidence="1">
    <location>
        <begin position="1250"/>
        <end position="1259"/>
    </location>
</feature>
<dbReference type="SMART" id="SM00717">
    <property type="entry name" value="SANT"/>
    <property type="match status" value="2"/>
</dbReference>
<feature type="compositionally biased region" description="Basic and acidic residues" evidence="1">
    <location>
        <begin position="293"/>
        <end position="311"/>
    </location>
</feature>
<dbReference type="CDD" id="cd00167">
    <property type="entry name" value="SANT"/>
    <property type="match status" value="2"/>
</dbReference>
<feature type="region of interest" description="Disordered" evidence="1">
    <location>
        <begin position="1107"/>
        <end position="1127"/>
    </location>
</feature>
<evidence type="ECO:0008006" key="7">
    <source>
        <dbReference type="Google" id="ProtNLM"/>
    </source>
</evidence>
<organism evidence="5 6">
    <name type="scientific">Wickerhamomyces mucosus</name>
    <dbReference type="NCBI Taxonomy" id="1378264"/>
    <lineage>
        <taxon>Eukaryota</taxon>
        <taxon>Fungi</taxon>
        <taxon>Dikarya</taxon>
        <taxon>Ascomycota</taxon>
        <taxon>Saccharomycotina</taxon>
        <taxon>Saccharomycetes</taxon>
        <taxon>Phaffomycetales</taxon>
        <taxon>Wickerhamomycetaceae</taxon>
        <taxon>Wickerhamomyces</taxon>
    </lineage>
</organism>
<evidence type="ECO:0000313" key="6">
    <source>
        <dbReference type="Proteomes" id="UP000769528"/>
    </source>
</evidence>
<feature type="compositionally biased region" description="Low complexity" evidence="1">
    <location>
        <begin position="10"/>
        <end position="30"/>
    </location>
</feature>
<feature type="compositionally biased region" description="Polar residues" evidence="1">
    <location>
        <begin position="92"/>
        <end position="107"/>
    </location>
</feature>
<feature type="compositionally biased region" description="Basic and acidic residues" evidence="1">
    <location>
        <begin position="357"/>
        <end position="366"/>
    </location>
</feature>
<feature type="compositionally biased region" description="Basic and acidic residues" evidence="1">
    <location>
        <begin position="375"/>
        <end position="394"/>
    </location>
</feature>
<dbReference type="PANTHER" id="PTHR13992">
    <property type="entry name" value="NUCLEAR RECEPTOR CO-REPRESSOR RELATED NCOR"/>
    <property type="match status" value="1"/>
</dbReference>
<feature type="domain" description="SANT" evidence="3">
    <location>
        <begin position="711"/>
        <end position="763"/>
    </location>
</feature>
<feature type="region of interest" description="Disordered" evidence="1">
    <location>
        <begin position="618"/>
        <end position="644"/>
    </location>
</feature>
<dbReference type="Pfam" id="PF00249">
    <property type="entry name" value="Myb_DNA-binding"/>
    <property type="match status" value="2"/>
</dbReference>
<evidence type="ECO:0000259" key="2">
    <source>
        <dbReference type="PROSITE" id="PS50090"/>
    </source>
</evidence>
<dbReference type="PROSITE" id="PS51294">
    <property type="entry name" value="HTH_MYB"/>
    <property type="match status" value="1"/>
</dbReference>
<comment type="caution">
    <text evidence="5">The sequence shown here is derived from an EMBL/GenBank/DDBJ whole genome shotgun (WGS) entry which is preliminary data.</text>
</comment>
<dbReference type="GO" id="GO:0034967">
    <property type="term" value="C:Set3 complex"/>
    <property type="evidence" value="ECO:0007669"/>
    <property type="project" value="TreeGrafter"/>
</dbReference>
<reference evidence="5" key="2">
    <citation type="submission" date="2021-01" db="EMBL/GenBank/DDBJ databases">
        <authorList>
            <person name="Schikora-Tamarit M.A."/>
        </authorList>
    </citation>
    <scope>NUCLEOTIDE SEQUENCE</scope>
    <source>
        <strain evidence="5">CBS6341</strain>
    </source>
</reference>
<reference evidence="5" key="1">
    <citation type="journal article" date="2021" name="Open Biol.">
        <title>Shared evolutionary footprints suggest mitochondrial oxidative damage underlies multiple complex I losses in fungi.</title>
        <authorList>
            <person name="Schikora-Tamarit M.A."/>
            <person name="Marcet-Houben M."/>
            <person name="Nosek J."/>
            <person name="Gabaldon T."/>
        </authorList>
    </citation>
    <scope>NUCLEOTIDE SEQUENCE</scope>
    <source>
        <strain evidence="5">CBS6341</strain>
    </source>
</reference>
<feature type="compositionally biased region" description="Polar residues" evidence="1">
    <location>
        <begin position="622"/>
        <end position="633"/>
    </location>
</feature>
<evidence type="ECO:0000259" key="3">
    <source>
        <dbReference type="PROSITE" id="PS51293"/>
    </source>
</evidence>
<feature type="compositionally biased region" description="Polar residues" evidence="1">
    <location>
        <begin position="1059"/>
        <end position="1082"/>
    </location>
</feature>
<dbReference type="SUPFAM" id="SSF46689">
    <property type="entry name" value="Homeodomain-like"/>
    <property type="match status" value="2"/>
</dbReference>
<feature type="compositionally biased region" description="Acidic residues" evidence="1">
    <location>
        <begin position="423"/>
        <end position="456"/>
    </location>
</feature>
<feature type="region of interest" description="Disordered" evidence="1">
    <location>
        <begin position="866"/>
        <end position="898"/>
    </location>
</feature>
<dbReference type="OrthoDB" id="10258692at2759"/>
<dbReference type="GO" id="GO:0006357">
    <property type="term" value="P:regulation of transcription by RNA polymerase II"/>
    <property type="evidence" value="ECO:0007669"/>
    <property type="project" value="TreeGrafter"/>
</dbReference>
<feature type="region of interest" description="Disordered" evidence="1">
    <location>
        <begin position="213"/>
        <end position="246"/>
    </location>
</feature>
<feature type="region of interest" description="Disordered" evidence="1">
    <location>
        <begin position="1236"/>
        <end position="1289"/>
    </location>
</feature>
<feature type="compositionally biased region" description="Low complexity" evidence="1">
    <location>
        <begin position="73"/>
        <end position="91"/>
    </location>
</feature>
<evidence type="ECO:0000256" key="1">
    <source>
        <dbReference type="SAM" id="MobiDB-lite"/>
    </source>
</evidence>
<feature type="compositionally biased region" description="Basic residues" evidence="1">
    <location>
        <begin position="883"/>
        <end position="896"/>
    </location>
</feature>
<dbReference type="EMBL" id="JAEUBF010000948">
    <property type="protein sequence ID" value="KAH3673691.1"/>
    <property type="molecule type" value="Genomic_DNA"/>
</dbReference>
<sequence>MSADGNQRPVSYGRSYSSNGSYYGNVSSDGQNSTNTKNNNQPSNVYSRNSRYQQDNWTNQYGSYKRHERPKTSSSFSSNNVNNPNTNPINSGRPSRSFNSTYTNGSSYVPGRKWSGSSYQPTNRSADAASSYQYKGSYRGKGGQYQQRAIRNNYGSGNRHDYSYQRPFSNQLDNSIINYDYNVSHSSKVSYSAGSSRDKSDLFAHKLADSEKVGFNKSNDNDNETSNDFNESNNNETKKYNDGELAASIESKNARRGLSETITRPSLIPKDFKDDYDEDEDDELISALGNVQKKVETKESKESNLEARKNEALVNRLPLTLEHKEQLDEESTENSRESTETPLILKHEESFIGGIKHQEITFKDDASDVEMLDESSTKSEETKAQKADGTEKTVENIFPSHQEQTGGEDETKVQEVKQKIVEEKEEEEKEEEEEVVEEEKEEEEVEEEEESDSYDPEADHEVIKEEIKKSLKEEDIAAQNIKPEKPKQVKKIVPLFKVDSCIFPLPRVEDKVWQLKNHSRRQILDSLPHLLRTPIKNISEYTFVDKNFLVHEQGIKPHLLRNLSIIKGETFSKKASLLKEYQQRGVDWNERCNLMENQLQSLYPKKLNDTGIDNKLHEEVSIQPQDELNSRKTQSTRRSRHGDTVRSEAEFLEILKDLEREKEQDPLYKAEQVAAIVPDMILNPLERNLKVENVNNLVRNKQEWASRIKTDGIDNFSRKDHEAFCEAFLQYPKRFGKISFLMGGLRTPEECVLHYYKTKKTTDYKQMLLMKKKKARKGTKGKRGPKSKGSATTSAPDTPASVALDNPVESENEPELNLEDFIRKEPESGEIFNESGRPRRAAAPVFEFQEKDGAVLPEVIERKRLLENNGNNETMSDSNDSKKAKKRPRAYNKQKSKVAEETIATITASDNNLAAPTSDTNGNDISIESESSLVDAKISKSHITSYWSVKDTNLFTQLLSQYGTNWSVLAEKLKTKSPIMVRNYYQRNADALQLQSIAVASTEDTASGEPDISKNPPLGVFTANSSVPSNVVFQQRQPPQQHYFKDQLIESHRLPPTFGSIQQPQLESSAPQTSPKMSSIKQESVILPSAKSITSSISQPPVFADAYTSQSQQTPSPLATTSKSNPFSITSLLNPSDERSSVISKPPTLPKLNKKFVESELIQAKNDLSATSEMKPSTLHQIQPHLPSIFNPLDTLAAAVENKDSSILPNHSIFEAKNSVGGYYNGELSNYSSGYQQPYSESAERGRSLLNGSSETSSLLPVPASLKPISNRSSLGNLLHSDNKDQGQF</sequence>